<name>A0A146JBQ3_9AQUI</name>
<reference evidence="13" key="1">
    <citation type="journal article" date="2016" name="Microbes Environ.">
        <title>In Situ Gene Expression Responsible for Sulfide Oxidation and CO2 Fixation of an Uncultured Large Sausage-Shaped Aquificae Bacterium in a Sulfidic Hot Spring.</title>
        <authorList>
            <person name="Tamazawa S."/>
            <person name="Yamamoto K."/>
            <person name="Takasaki K."/>
            <person name="Mitani Y."/>
            <person name="Hanada S."/>
            <person name="Kamagata Y."/>
            <person name="Tamaki H."/>
        </authorList>
    </citation>
    <scope>NUCLEOTIDE SEQUENCE</scope>
</reference>
<comment type="subunit">
    <text evidence="9 10">F-type ATPases have 2 components, CF(1) - the catalytic core - and CF(0) - the membrane proton channel. CF(1) has five subunits: alpha(3), beta(3), gamma(1), delta(1), epsilon(1). CF(0) has three main subunits: a, b and c.</text>
</comment>
<evidence type="ECO:0000256" key="11">
    <source>
        <dbReference type="SAM" id="Coils"/>
    </source>
</evidence>
<keyword evidence="5 9" id="KW-0406">Ion transport</keyword>
<organism evidence="13">
    <name type="scientific">uncultured Aquificaceae bacterium</name>
    <dbReference type="NCBI Taxonomy" id="374108"/>
    <lineage>
        <taxon>Bacteria</taxon>
        <taxon>Pseudomonadati</taxon>
        <taxon>Aquificota</taxon>
        <taxon>Aquificia</taxon>
        <taxon>Aquificales</taxon>
        <taxon>Aquificaceae</taxon>
        <taxon>environmental samples</taxon>
    </lineage>
</organism>
<accession>A0A146JBQ3</accession>
<sequence>MYKLDVVTPLGNVFSGEVYQTVITTADGEIGILENHMLLLTNITPGKMRIEKANGEVKEMAVTYGVLDVAGNKVIALVEEVFELNEINVENEKKILEEANSKLQAEGLTEEEKSHYEKQKQRAETLLNLATAKV</sequence>
<comment type="function">
    <text evidence="1 9">Produces ATP from ADP in the presence of a proton gradient across the membrane.</text>
</comment>
<dbReference type="Gene3D" id="2.60.15.10">
    <property type="entry name" value="F0F1 ATP synthase delta/epsilon subunit, N-terminal"/>
    <property type="match status" value="1"/>
</dbReference>
<evidence type="ECO:0000256" key="1">
    <source>
        <dbReference type="ARBA" id="ARBA00003543"/>
    </source>
</evidence>
<dbReference type="GO" id="GO:0005524">
    <property type="term" value="F:ATP binding"/>
    <property type="evidence" value="ECO:0007669"/>
    <property type="project" value="UniProtKB-UniRule"/>
</dbReference>
<keyword evidence="4 9" id="KW-0813">Transport</keyword>
<evidence type="ECO:0000256" key="7">
    <source>
        <dbReference type="ARBA" id="ARBA00023196"/>
    </source>
</evidence>
<evidence type="ECO:0000256" key="9">
    <source>
        <dbReference type="HAMAP-Rule" id="MF_00530"/>
    </source>
</evidence>
<dbReference type="SUPFAM" id="SSF51344">
    <property type="entry name" value="Epsilon subunit of F1F0-ATP synthase N-terminal domain"/>
    <property type="match status" value="1"/>
</dbReference>
<dbReference type="CDD" id="cd12152">
    <property type="entry name" value="F1-ATPase_delta"/>
    <property type="match status" value="1"/>
</dbReference>
<keyword evidence="11" id="KW-0175">Coiled coil</keyword>
<evidence type="ECO:0000256" key="4">
    <source>
        <dbReference type="ARBA" id="ARBA00022448"/>
    </source>
</evidence>
<dbReference type="EMBL" id="LC145161">
    <property type="protein sequence ID" value="BAU79818.1"/>
    <property type="molecule type" value="Genomic_DNA"/>
</dbReference>
<dbReference type="HAMAP" id="MF_00530">
    <property type="entry name" value="ATP_synth_epsil_bac"/>
    <property type="match status" value="1"/>
</dbReference>
<proteinExistence type="inferred from homology"/>
<dbReference type="GO" id="GO:0046933">
    <property type="term" value="F:proton-transporting ATP synthase activity, rotational mechanism"/>
    <property type="evidence" value="ECO:0007669"/>
    <property type="project" value="UniProtKB-UniRule"/>
</dbReference>
<dbReference type="PANTHER" id="PTHR13822:SF10">
    <property type="entry name" value="ATP SYNTHASE EPSILON CHAIN, CHLOROPLASTIC"/>
    <property type="match status" value="1"/>
</dbReference>
<protein>
    <recommendedName>
        <fullName evidence="9">ATP synthase epsilon chain</fullName>
    </recommendedName>
    <alternativeName>
        <fullName evidence="9">ATP synthase F1 sector epsilon subunit</fullName>
    </alternativeName>
    <alternativeName>
        <fullName evidence="9">F-ATPase epsilon subunit</fullName>
    </alternativeName>
</protein>
<dbReference type="GO" id="GO:0045259">
    <property type="term" value="C:proton-transporting ATP synthase complex"/>
    <property type="evidence" value="ECO:0007669"/>
    <property type="project" value="UniProtKB-KW"/>
</dbReference>
<keyword evidence="8 9" id="KW-0066">ATP synthesis</keyword>
<dbReference type="InterPro" id="IPR020546">
    <property type="entry name" value="ATP_synth_F1_dsu/esu_N"/>
</dbReference>
<keyword evidence="7 9" id="KW-0139">CF(1)</keyword>
<evidence type="ECO:0000313" key="13">
    <source>
        <dbReference type="EMBL" id="BAU79818.1"/>
    </source>
</evidence>
<feature type="coiled-coil region" evidence="11">
    <location>
        <begin position="86"/>
        <end position="133"/>
    </location>
</feature>
<evidence type="ECO:0000256" key="2">
    <source>
        <dbReference type="ARBA" id="ARBA00004184"/>
    </source>
</evidence>
<dbReference type="GO" id="GO:0012505">
    <property type="term" value="C:endomembrane system"/>
    <property type="evidence" value="ECO:0007669"/>
    <property type="project" value="UniProtKB-SubCell"/>
</dbReference>
<dbReference type="NCBIfam" id="TIGR01216">
    <property type="entry name" value="ATP_synt_epsi"/>
    <property type="match status" value="1"/>
</dbReference>
<gene>
    <name evidence="9" type="primary">atpC</name>
</gene>
<keyword evidence="9" id="KW-1003">Cell membrane</keyword>
<dbReference type="GO" id="GO:0005886">
    <property type="term" value="C:plasma membrane"/>
    <property type="evidence" value="ECO:0007669"/>
    <property type="project" value="UniProtKB-SubCell"/>
</dbReference>
<comment type="subcellular location">
    <subcellularLocation>
        <location evidence="9">Cell membrane</location>
        <topology evidence="9">Peripheral membrane protein</topology>
    </subcellularLocation>
    <subcellularLocation>
        <location evidence="2">Endomembrane system</location>
        <topology evidence="2">Peripheral membrane protein</topology>
    </subcellularLocation>
</comment>
<evidence type="ECO:0000256" key="8">
    <source>
        <dbReference type="ARBA" id="ARBA00023310"/>
    </source>
</evidence>
<evidence type="ECO:0000259" key="12">
    <source>
        <dbReference type="Pfam" id="PF02823"/>
    </source>
</evidence>
<dbReference type="InterPro" id="IPR001469">
    <property type="entry name" value="ATP_synth_F1_dsu/esu"/>
</dbReference>
<dbReference type="InterPro" id="IPR036771">
    <property type="entry name" value="ATPsynth_dsu/esu_N"/>
</dbReference>
<evidence type="ECO:0000256" key="10">
    <source>
        <dbReference type="RuleBase" id="RU003656"/>
    </source>
</evidence>
<evidence type="ECO:0000256" key="6">
    <source>
        <dbReference type="ARBA" id="ARBA00023136"/>
    </source>
</evidence>
<comment type="similarity">
    <text evidence="3 9 10">Belongs to the ATPase epsilon chain family.</text>
</comment>
<evidence type="ECO:0000256" key="5">
    <source>
        <dbReference type="ARBA" id="ARBA00023065"/>
    </source>
</evidence>
<dbReference type="PANTHER" id="PTHR13822">
    <property type="entry name" value="ATP SYNTHASE DELTA/EPSILON CHAIN"/>
    <property type="match status" value="1"/>
</dbReference>
<keyword evidence="9" id="KW-0375">Hydrogen ion transport</keyword>
<feature type="domain" description="ATP synthase F1 complex delta/epsilon subunit N-terminal" evidence="12">
    <location>
        <begin position="3"/>
        <end position="80"/>
    </location>
</feature>
<evidence type="ECO:0000256" key="3">
    <source>
        <dbReference type="ARBA" id="ARBA00005712"/>
    </source>
</evidence>
<dbReference type="AlphaFoldDB" id="A0A146JBQ3"/>
<keyword evidence="6 9" id="KW-0472">Membrane</keyword>
<dbReference type="Pfam" id="PF02823">
    <property type="entry name" value="ATP-synt_DE_N"/>
    <property type="match status" value="1"/>
</dbReference>